<dbReference type="WBParaSite" id="ACAC_0000935401-mRNA-1">
    <property type="protein sequence ID" value="ACAC_0000935401-mRNA-1"/>
    <property type="gene ID" value="ACAC_0000935401"/>
</dbReference>
<reference evidence="2" key="2">
    <citation type="submission" date="2017-02" db="UniProtKB">
        <authorList>
            <consortium name="WormBaseParasite"/>
        </authorList>
    </citation>
    <scope>IDENTIFICATION</scope>
</reference>
<proteinExistence type="predicted"/>
<keyword evidence="1" id="KW-1185">Reference proteome</keyword>
<protein>
    <submittedName>
        <fullName evidence="2">Uncharacterized protein</fullName>
    </submittedName>
</protein>
<reference evidence="1" key="1">
    <citation type="submission" date="2012-09" db="EMBL/GenBank/DDBJ databases">
        <authorList>
            <person name="Martin A.A."/>
        </authorList>
    </citation>
    <scope>NUCLEOTIDE SEQUENCE</scope>
</reference>
<dbReference type="Proteomes" id="UP000035642">
    <property type="component" value="Unassembled WGS sequence"/>
</dbReference>
<evidence type="ECO:0000313" key="1">
    <source>
        <dbReference type="Proteomes" id="UP000035642"/>
    </source>
</evidence>
<evidence type="ECO:0000313" key="2">
    <source>
        <dbReference type="WBParaSite" id="ACAC_0000935401-mRNA-1"/>
    </source>
</evidence>
<name>A0A0K0DEN9_ANGCA</name>
<sequence length="121" mass="13850">MISEDLGAVVRDLRWPRRTLADNINRNCIDFEKKLRKNTLKVGCDTFTSSAGGLADMKGTVADRMNFVRFDLLNSKLGISRVLFPRLQKSSRFRFFGRVGLSLGLVSFERLPFEVLQYTRS</sequence>
<dbReference type="AlphaFoldDB" id="A0A0K0DEN9"/>
<organism evidence="1 2">
    <name type="scientific">Angiostrongylus cantonensis</name>
    <name type="common">Rat lungworm</name>
    <dbReference type="NCBI Taxonomy" id="6313"/>
    <lineage>
        <taxon>Eukaryota</taxon>
        <taxon>Metazoa</taxon>
        <taxon>Ecdysozoa</taxon>
        <taxon>Nematoda</taxon>
        <taxon>Chromadorea</taxon>
        <taxon>Rhabditida</taxon>
        <taxon>Rhabditina</taxon>
        <taxon>Rhabditomorpha</taxon>
        <taxon>Strongyloidea</taxon>
        <taxon>Metastrongylidae</taxon>
        <taxon>Angiostrongylus</taxon>
    </lineage>
</organism>
<accession>A0A0K0DEN9</accession>